<dbReference type="STRING" id="317655.Sala_1195"/>
<keyword evidence="1" id="KW-0808">Transferase</keyword>
<dbReference type="RefSeq" id="WP_011541496.1">
    <property type="nucleotide sequence ID" value="NC_008048.1"/>
</dbReference>
<dbReference type="Gene3D" id="3.30.1540.10">
    <property type="entry name" value="formyl-coa transferase, domain 3"/>
    <property type="match status" value="1"/>
</dbReference>
<evidence type="ECO:0000313" key="3">
    <source>
        <dbReference type="Proteomes" id="UP000006578"/>
    </source>
</evidence>
<dbReference type="PANTHER" id="PTHR48207:SF4">
    <property type="entry name" value="BLL6097 PROTEIN"/>
    <property type="match status" value="1"/>
</dbReference>
<organism evidence="2 3">
    <name type="scientific">Sphingopyxis alaskensis (strain DSM 13593 / LMG 18877 / RB2256)</name>
    <name type="common">Sphingomonas alaskensis</name>
    <dbReference type="NCBI Taxonomy" id="317655"/>
    <lineage>
        <taxon>Bacteria</taxon>
        <taxon>Pseudomonadati</taxon>
        <taxon>Pseudomonadota</taxon>
        <taxon>Alphaproteobacteria</taxon>
        <taxon>Sphingomonadales</taxon>
        <taxon>Sphingomonadaceae</taxon>
        <taxon>Sphingopyxis</taxon>
    </lineage>
</organism>
<dbReference type="PANTHER" id="PTHR48207">
    <property type="entry name" value="SUCCINATE--HYDROXYMETHYLGLUTARATE COA-TRANSFERASE"/>
    <property type="match status" value="1"/>
</dbReference>
<sequence>MSMLSGIRIIDLTTVIFGPYATQMLADLGAEVIKVETPGAGDISRYLGSGIPDPTMGSIHLTVNRGKRSIALDLKQAEDAAVLRDLVATADVFFHNIRGKAIAKLGFDYAACRALKPDIIYVHGTGFGQDGPYADLQAYDDVIQAASGTTSLLPRVDGDPRPRYFPSLIADKIAGQFGAQAILAALVHKLRTGEGQAVEVPMFECFTAFMLTEHLRDATLDPPLGPAGYPRQLDPTRQPFPTRDGYVAIVPYTPESTVRLMTLLDSDALLETPEYAAAKAEGRHMPLIYAEIARKTPTKTTAEWLAIFAANDIPAMAARDLQHVREDPHFEATGFFRRRTHPDVGGFHEMQPPVRYGAMGPRDLGFAPRLDGDGVAIRAELSQAKDCVA</sequence>
<accession>Q1GTW1</accession>
<dbReference type="HOGENOM" id="CLU_033975_2_1_5"/>
<dbReference type="Pfam" id="PF02515">
    <property type="entry name" value="CoA_transf_3"/>
    <property type="match status" value="1"/>
</dbReference>
<name>Q1GTW1_SPHAL</name>
<dbReference type="AlphaFoldDB" id="Q1GTW1"/>
<dbReference type="EMBL" id="CP000356">
    <property type="protein sequence ID" value="ABF52911.1"/>
    <property type="molecule type" value="Genomic_DNA"/>
</dbReference>
<dbReference type="InterPro" id="IPR023606">
    <property type="entry name" value="CoA-Trfase_III_dom_1_sf"/>
</dbReference>
<dbReference type="SUPFAM" id="SSF89796">
    <property type="entry name" value="CoA-transferase family III (CaiB/BaiF)"/>
    <property type="match status" value="1"/>
</dbReference>
<proteinExistence type="predicted"/>
<dbReference type="InterPro" id="IPR003673">
    <property type="entry name" value="CoA-Trfase_fam_III"/>
</dbReference>
<dbReference type="Proteomes" id="UP000006578">
    <property type="component" value="Chromosome"/>
</dbReference>
<keyword evidence="3" id="KW-1185">Reference proteome</keyword>
<evidence type="ECO:0000256" key="1">
    <source>
        <dbReference type="ARBA" id="ARBA00022679"/>
    </source>
</evidence>
<dbReference type="InterPro" id="IPR044855">
    <property type="entry name" value="CoA-Trfase_III_dom3_sf"/>
</dbReference>
<dbReference type="InterPro" id="IPR050483">
    <property type="entry name" value="CoA-transferase_III_domain"/>
</dbReference>
<dbReference type="Gene3D" id="3.40.50.10540">
    <property type="entry name" value="Crotonobetainyl-coa:carnitine coa-transferase, domain 1"/>
    <property type="match status" value="1"/>
</dbReference>
<dbReference type="GO" id="GO:0008410">
    <property type="term" value="F:CoA-transferase activity"/>
    <property type="evidence" value="ECO:0007669"/>
    <property type="project" value="TreeGrafter"/>
</dbReference>
<dbReference type="eggNOG" id="COG1804">
    <property type="taxonomic scope" value="Bacteria"/>
</dbReference>
<protein>
    <submittedName>
        <fullName evidence="2">L-carnitine dehydratase/bile acid-inducible protein F</fullName>
    </submittedName>
</protein>
<evidence type="ECO:0000313" key="2">
    <source>
        <dbReference type="EMBL" id="ABF52911.1"/>
    </source>
</evidence>
<dbReference type="OrthoDB" id="5720311at2"/>
<dbReference type="KEGG" id="sal:Sala_1195"/>
<reference evidence="2 3" key="1">
    <citation type="journal article" date="2009" name="Proc. Natl. Acad. Sci. U.S.A.">
        <title>The genomic basis of trophic strategy in marine bacteria.</title>
        <authorList>
            <person name="Lauro F.M."/>
            <person name="McDougald D."/>
            <person name="Thomas T."/>
            <person name="Williams T.J."/>
            <person name="Egan S."/>
            <person name="Rice S."/>
            <person name="DeMaere M.Z."/>
            <person name="Ting L."/>
            <person name="Ertan H."/>
            <person name="Johnson J."/>
            <person name="Ferriera S."/>
            <person name="Lapidus A."/>
            <person name="Anderson I."/>
            <person name="Kyrpides N."/>
            <person name="Munk A.C."/>
            <person name="Detter C."/>
            <person name="Han C.S."/>
            <person name="Brown M.V."/>
            <person name="Robb F.T."/>
            <person name="Kjelleberg S."/>
            <person name="Cavicchioli R."/>
        </authorList>
    </citation>
    <scope>NUCLEOTIDE SEQUENCE [LARGE SCALE GENOMIC DNA]</scope>
    <source>
        <strain evidence="3">DSM 13593 / LMG 18877 / RB2256</strain>
    </source>
</reference>
<gene>
    <name evidence="2" type="ordered locus">Sala_1195</name>
</gene>